<proteinExistence type="predicted"/>
<accession>A0ABW5CI60</accession>
<reference evidence="3" key="2">
    <citation type="journal article" date="2019" name="Int. J. Syst. Evol. Microbiol.">
        <title>The Global Catalogue of Microorganisms (GCM) 10K type strain sequencing project: providing services to taxonomists for standard genome sequencing and annotation.</title>
        <authorList>
            <consortium name="The Broad Institute Genomics Platform"/>
            <consortium name="The Broad Institute Genome Sequencing Center for Infectious Disease"/>
            <person name="Wu L."/>
            <person name="Ma J."/>
        </authorList>
    </citation>
    <scope>NUCLEOTIDE SEQUENCE [LARGE SCALE GENOMIC DNA]</scope>
    <source>
        <strain evidence="3">KCTC 15012</strain>
    </source>
</reference>
<dbReference type="RefSeq" id="WP_377318353.1">
    <property type="nucleotide sequence ID" value="NZ_JBHUIY010000041.1"/>
</dbReference>
<dbReference type="EMBL" id="JBHUIY010000041">
    <property type="protein sequence ID" value="MFD2235301.1"/>
    <property type="molecule type" value="Genomic_DNA"/>
</dbReference>
<reference evidence="2" key="3">
    <citation type="submission" date="2024-09" db="EMBL/GenBank/DDBJ databases">
        <authorList>
            <person name="Sun Q."/>
            <person name="Mori K."/>
        </authorList>
    </citation>
    <scope>NUCLEOTIDE SEQUENCE</scope>
    <source>
        <strain evidence="2">KCTC 15012</strain>
    </source>
</reference>
<protein>
    <submittedName>
        <fullName evidence="2">Uncharacterized protein</fullName>
    </submittedName>
</protein>
<dbReference type="Proteomes" id="UP001597296">
    <property type="component" value="Unassembled WGS sequence"/>
</dbReference>
<dbReference type="EMBL" id="JBHUIY010000066">
    <property type="protein sequence ID" value="MFD2235708.1"/>
    <property type="molecule type" value="Genomic_DNA"/>
</dbReference>
<evidence type="ECO:0000313" key="3">
    <source>
        <dbReference type="Proteomes" id="UP001597296"/>
    </source>
</evidence>
<organism evidence="2 3">
    <name type="scientific">Phaeospirillum tilakii</name>
    <dbReference type="NCBI Taxonomy" id="741673"/>
    <lineage>
        <taxon>Bacteria</taxon>
        <taxon>Pseudomonadati</taxon>
        <taxon>Pseudomonadota</taxon>
        <taxon>Alphaproteobacteria</taxon>
        <taxon>Rhodospirillales</taxon>
        <taxon>Rhodospirillaceae</taxon>
        <taxon>Phaeospirillum</taxon>
    </lineage>
</organism>
<name>A0ABW5CI60_9PROT</name>
<comment type="caution">
    <text evidence="2">The sequence shown here is derived from an EMBL/GenBank/DDBJ whole genome shotgun (WGS) entry which is preliminary data.</text>
</comment>
<gene>
    <name evidence="1" type="ORF">ACFSNB_15950</name>
    <name evidence="2" type="ORF">ACFSNB_18070</name>
</gene>
<evidence type="ECO:0000313" key="2">
    <source>
        <dbReference type="EMBL" id="MFD2235708.1"/>
    </source>
</evidence>
<reference evidence="2" key="1">
    <citation type="journal article" date="2014" name="Int. J. Syst. Evol. Microbiol.">
        <title>Complete genome of a new Firmicutes species belonging to the dominant human colonic microbiota ('Ruminococcus bicirculans') reveals two chromosomes and a selective capacity to utilize plant glucans.</title>
        <authorList>
            <consortium name="NISC Comparative Sequencing Program"/>
            <person name="Wegmann U."/>
            <person name="Louis P."/>
            <person name="Goesmann A."/>
            <person name="Henrissat B."/>
            <person name="Duncan S.H."/>
            <person name="Flint H.J."/>
        </authorList>
    </citation>
    <scope>NUCLEOTIDE SEQUENCE</scope>
    <source>
        <strain evidence="2">KCTC 15012</strain>
    </source>
</reference>
<keyword evidence="3" id="KW-1185">Reference proteome</keyword>
<evidence type="ECO:0000313" key="1">
    <source>
        <dbReference type="EMBL" id="MFD2235301.1"/>
    </source>
</evidence>
<sequence length="68" mass="7547">MLGPPTVSSVRGMATLWEYHGKDCPLFLSFYPEVPGNKLRLFGIETEGGISLPACLGRWRDRGQDHGK</sequence>